<comment type="function">
    <text evidence="1">Has kinase activity and phosphorylates inositol-1,3,4,5,6-pentakisphosphate (Ins(1,3,4,5,6)P5) to produce 1,2,3,4,5,6-hexakisphosphate (InsP6), also known as phytate.</text>
</comment>
<evidence type="ECO:0000256" key="3">
    <source>
        <dbReference type="ARBA" id="ARBA00012023"/>
    </source>
</evidence>
<dbReference type="OrthoDB" id="272370at2759"/>
<evidence type="ECO:0000256" key="2">
    <source>
        <dbReference type="ARBA" id="ARBA00008305"/>
    </source>
</evidence>
<keyword evidence="6 9" id="KW-0547">Nucleotide-binding</keyword>
<dbReference type="AlphaFoldDB" id="A0A3D8QDB0"/>
<dbReference type="InterPro" id="IPR009286">
    <property type="entry name" value="Ins_P5_2-kin"/>
</dbReference>
<dbReference type="GO" id="GO:0005634">
    <property type="term" value="C:nucleus"/>
    <property type="evidence" value="ECO:0007669"/>
    <property type="project" value="TreeGrafter"/>
</dbReference>
<comment type="similarity">
    <text evidence="2">Belongs to the IPK1 type 1 family.</text>
</comment>
<dbReference type="EMBL" id="PDLM01000016">
    <property type="protein sequence ID" value="RDW59836.1"/>
    <property type="molecule type" value="Genomic_DNA"/>
</dbReference>
<organism evidence="10 11">
    <name type="scientific">Coleophoma cylindrospora</name>
    <dbReference type="NCBI Taxonomy" id="1849047"/>
    <lineage>
        <taxon>Eukaryota</taxon>
        <taxon>Fungi</taxon>
        <taxon>Dikarya</taxon>
        <taxon>Ascomycota</taxon>
        <taxon>Pezizomycotina</taxon>
        <taxon>Leotiomycetes</taxon>
        <taxon>Helotiales</taxon>
        <taxon>Dermateaceae</taxon>
        <taxon>Coleophoma</taxon>
    </lineage>
</organism>
<evidence type="ECO:0000256" key="1">
    <source>
        <dbReference type="ARBA" id="ARBA00003979"/>
    </source>
</evidence>
<evidence type="ECO:0000256" key="6">
    <source>
        <dbReference type="ARBA" id="ARBA00022741"/>
    </source>
</evidence>
<sequence length="375" mass="42197">MLAVDPPPIEDISGTQHPVIPEDMPWTYLDEGAANVVYRIHTRPVTRPGDASKVASHPADRALDQVVPLHLRPFEGKLLRLRKNLPTTIPADVSHQQWLQLIAPMFSQEHLVHQQLVHLKPSGIVKQMNEDLKRRDQASAINGPLKSKQPLRPAKRRGVYLADDNYGLLVSDMTSECRKQVVREFKPKWLLQSPSAPRNSVRCRTCATTALRDAARQHAGEPVRSSPFCPLDLTSRDPAVLVRVAVQVLDAGPNSQTAKQFAKWLQECNLMHHLRHMQESMDGKGVFEADPKDKNFLVAMTLRDCSIFMCVPDDENALIEARMGDLDLKSPDKIKYWRETEQNLIDGGWYTGTEVAQDRQPNIVCALSPTRRAGK</sequence>
<gene>
    <name evidence="10" type="ORF">BP6252_12923</name>
</gene>
<evidence type="ECO:0000256" key="5">
    <source>
        <dbReference type="ARBA" id="ARBA00022679"/>
    </source>
</evidence>
<dbReference type="GO" id="GO:0005524">
    <property type="term" value="F:ATP binding"/>
    <property type="evidence" value="ECO:0007669"/>
    <property type="project" value="UniProtKB-KW"/>
</dbReference>
<evidence type="ECO:0000313" key="11">
    <source>
        <dbReference type="Proteomes" id="UP000256645"/>
    </source>
</evidence>
<dbReference type="Pfam" id="PF06090">
    <property type="entry name" value="Ins_P5_2-kin"/>
    <property type="match status" value="1"/>
</dbReference>
<dbReference type="EC" id="2.7.1.158" evidence="3 9"/>
<comment type="function">
    <text evidence="9">Phosphorylates Ins(1,3,4,5,6)P5 at position 2 to form Ins(1,2,3,4,5,6)P6 (InsP6 or phytate).</text>
</comment>
<dbReference type="GO" id="GO:0032958">
    <property type="term" value="P:inositol phosphate biosynthetic process"/>
    <property type="evidence" value="ECO:0007669"/>
    <property type="project" value="TreeGrafter"/>
</dbReference>
<comment type="catalytic activity">
    <reaction evidence="9">
        <text>1D-myo-inositol 1,3,4,5,6-pentakisphosphate + ATP = 1D-myo-inositol hexakisphosphate + ADP + H(+)</text>
        <dbReference type="Rhea" id="RHEA:20313"/>
        <dbReference type="ChEBI" id="CHEBI:15378"/>
        <dbReference type="ChEBI" id="CHEBI:30616"/>
        <dbReference type="ChEBI" id="CHEBI:57733"/>
        <dbReference type="ChEBI" id="CHEBI:58130"/>
        <dbReference type="ChEBI" id="CHEBI:456216"/>
        <dbReference type="EC" id="2.7.1.158"/>
    </reaction>
</comment>
<dbReference type="GO" id="GO:0035299">
    <property type="term" value="F:inositol-1,3,4,5,6-pentakisphosphate 2-kinase activity"/>
    <property type="evidence" value="ECO:0007669"/>
    <property type="project" value="UniProtKB-EC"/>
</dbReference>
<proteinExistence type="inferred from homology"/>
<evidence type="ECO:0000313" key="10">
    <source>
        <dbReference type="EMBL" id="RDW59836.1"/>
    </source>
</evidence>
<reference evidence="10 11" key="1">
    <citation type="journal article" date="2018" name="IMA Fungus">
        <title>IMA Genome-F 9: Draft genome sequence of Annulohypoxylon stygium, Aspergillus mulundensis, Berkeleyomyces basicola (syn. Thielaviopsis basicola), Ceratocystis smalleyi, two Cercospora beticola strains, Coleophoma cylindrospora, Fusarium fracticaudum, Phialophora cf. hyalina, and Morchella septimelata.</title>
        <authorList>
            <person name="Wingfield B.D."/>
            <person name="Bills G.F."/>
            <person name="Dong Y."/>
            <person name="Huang W."/>
            <person name="Nel W.J."/>
            <person name="Swalarsk-Parry B.S."/>
            <person name="Vaghefi N."/>
            <person name="Wilken P.M."/>
            <person name="An Z."/>
            <person name="de Beer Z.W."/>
            <person name="De Vos L."/>
            <person name="Chen L."/>
            <person name="Duong T.A."/>
            <person name="Gao Y."/>
            <person name="Hammerbacher A."/>
            <person name="Kikkert J.R."/>
            <person name="Li Y."/>
            <person name="Li H."/>
            <person name="Li K."/>
            <person name="Li Q."/>
            <person name="Liu X."/>
            <person name="Ma X."/>
            <person name="Naidoo K."/>
            <person name="Pethybridge S.J."/>
            <person name="Sun J."/>
            <person name="Steenkamp E.T."/>
            <person name="van der Nest M.A."/>
            <person name="van Wyk S."/>
            <person name="Wingfield M.J."/>
            <person name="Xiong C."/>
            <person name="Yue Q."/>
            <person name="Zhang X."/>
        </authorList>
    </citation>
    <scope>NUCLEOTIDE SEQUENCE [LARGE SCALE GENOMIC DNA]</scope>
    <source>
        <strain evidence="10 11">BP6252</strain>
    </source>
</reference>
<evidence type="ECO:0000256" key="8">
    <source>
        <dbReference type="ARBA" id="ARBA00022840"/>
    </source>
</evidence>
<accession>A0A3D8QDB0</accession>
<comment type="caution">
    <text evidence="10">The sequence shown here is derived from an EMBL/GenBank/DDBJ whole genome shotgun (WGS) entry which is preliminary data.</text>
</comment>
<keyword evidence="8 9" id="KW-0067">ATP-binding</keyword>
<comment type="domain">
    <text evidence="9">The EXKPK motif is conserved in inositol-pentakisphosphate 2-kinases of both family 1 and 2.</text>
</comment>
<keyword evidence="11" id="KW-1185">Reference proteome</keyword>
<dbReference type="Proteomes" id="UP000256645">
    <property type="component" value="Unassembled WGS sequence"/>
</dbReference>
<evidence type="ECO:0000256" key="4">
    <source>
        <dbReference type="ARBA" id="ARBA00014846"/>
    </source>
</evidence>
<evidence type="ECO:0000256" key="7">
    <source>
        <dbReference type="ARBA" id="ARBA00022777"/>
    </source>
</evidence>
<keyword evidence="7 9" id="KW-0418">Kinase</keyword>
<dbReference type="STRING" id="1849047.A0A3D8QDB0"/>
<name>A0A3D8QDB0_9HELO</name>
<dbReference type="PANTHER" id="PTHR14456:SF2">
    <property type="entry name" value="INOSITOL-PENTAKISPHOSPHATE 2-KINASE"/>
    <property type="match status" value="1"/>
</dbReference>
<protein>
    <recommendedName>
        <fullName evidence="4 9">Inositol-pentakisphosphate 2-kinase</fullName>
        <ecNumber evidence="3 9">2.7.1.158</ecNumber>
    </recommendedName>
</protein>
<evidence type="ECO:0000256" key="9">
    <source>
        <dbReference type="RuleBase" id="RU364126"/>
    </source>
</evidence>
<dbReference type="PANTHER" id="PTHR14456">
    <property type="entry name" value="INOSITOL POLYPHOSPHATE KINASE 1"/>
    <property type="match status" value="1"/>
</dbReference>
<keyword evidence="5 9" id="KW-0808">Transferase</keyword>